<evidence type="ECO:0000313" key="2">
    <source>
        <dbReference type="EMBL" id="KAJ6219507.1"/>
    </source>
</evidence>
<feature type="compositionally biased region" description="Basic residues" evidence="1">
    <location>
        <begin position="52"/>
        <end position="61"/>
    </location>
</feature>
<dbReference type="EMBL" id="JAPWDV010000002">
    <property type="protein sequence ID" value="KAJ6219507.1"/>
    <property type="molecule type" value="Genomic_DNA"/>
</dbReference>
<accession>A0A9Q0M7P1</accession>
<evidence type="ECO:0000313" key="3">
    <source>
        <dbReference type="Proteomes" id="UP001142055"/>
    </source>
</evidence>
<protein>
    <submittedName>
        <fullName evidence="2">Uncharacterized protein</fullName>
    </submittedName>
</protein>
<feature type="region of interest" description="Disordered" evidence="1">
    <location>
        <begin position="26"/>
        <end position="82"/>
    </location>
</feature>
<comment type="caution">
    <text evidence="2">The sequence shown here is derived from an EMBL/GenBank/DDBJ whole genome shotgun (WGS) entry which is preliminary data.</text>
</comment>
<evidence type="ECO:0000256" key="1">
    <source>
        <dbReference type="SAM" id="MobiDB-lite"/>
    </source>
</evidence>
<proteinExistence type="predicted"/>
<dbReference type="AlphaFoldDB" id="A0A9Q0M7P1"/>
<organism evidence="2 3">
    <name type="scientific">Blomia tropicalis</name>
    <name type="common">Mite</name>
    <dbReference type="NCBI Taxonomy" id="40697"/>
    <lineage>
        <taxon>Eukaryota</taxon>
        <taxon>Metazoa</taxon>
        <taxon>Ecdysozoa</taxon>
        <taxon>Arthropoda</taxon>
        <taxon>Chelicerata</taxon>
        <taxon>Arachnida</taxon>
        <taxon>Acari</taxon>
        <taxon>Acariformes</taxon>
        <taxon>Sarcoptiformes</taxon>
        <taxon>Astigmata</taxon>
        <taxon>Glycyphagoidea</taxon>
        <taxon>Echimyopodidae</taxon>
        <taxon>Blomia</taxon>
    </lineage>
</organism>
<gene>
    <name evidence="2" type="ORF">RDWZM_005319</name>
</gene>
<feature type="compositionally biased region" description="Low complexity" evidence="1">
    <location>
        <begin position="64"/>
        <end position="75"/>
    </location>
</feature>
<keyword evidence="3" id="KW-1185">Reference proteome</keyword>
<dbReference type="Proteomes" id="UP001142055">
    <property type="component" value="Chromosome 2"/>
</dbReference>
<sequence>MNGTKPNSVPCHVGTANRIQIKKFNHGRNRRFGYSDGNSCTNSDDDDDSKTKKNKIQRQTRRVSSNNSIPLNNNNRIKMDTSSLNDTQIPSKWHQLCRYDSDQTGNGSSGSSHSLTYAKRDRLYSITTNNNHNSTKLEKTSARRKLESRFRLFHWGHAIPNSPMCPIHTDRSASLFIAKSTPSTRIVRSCPHSRLCTRPVISSDANCTNTIVL</sequence>
<name>A0A9Q0M7P1_BLOTA</name>
<reference evidence="2" key="1">
    <citation type="submission" date="2022-12" db="EMBL/GenBank/DDBJ databases">
        <title>Genome assemblies of Blomia tropicalis.</title>
        <authorList>
            <person name="Cui Y."/>
        </authorList>
    </citation>
    <scope>NUCLEOTIDE SEQUENCE</scope>
    <source>
        <tissue evidence="2">Adult mites</tissue>
    </source>
</reference>